<reference evidence="1" key="1">
    <citation type="submission" date="2021-06" db="EMBL/GenBank/DDBJ databases">
        <authorList>
            <person name="Hodson N. C."/>
            <person name="Mongue J. A."/>
            <person name="Jaron S. K."/>
        </authorList>
    </citation>
    <scope>NUCLEOTIDE SEQUENCE</scope>
</reference>
<gene>
    <name evidence="1" type="ORF">AFUS01_LOCUS27106</name>
</gene>
<accession>A0A8J2KNR5</accession>
<sequence>MKENPKYYQFQRPQFWTEIHSKNTWEWETSILGFSEYPANFKCFVHTSFPTLACGDDVLKFFWSSRGPTCLTEFSDRHTTLNLEAQLELYVSGISAELACV</sequence>
<dbReference type="EMBL" id="CAJVCH010371331">
    <property type="protein sequence ID" value="CAG7816489.1"/>
    <property type="molecule type" value="Genomic_DNA"/>
</dbReference>
<protein>
    <submittedName>
        <fullName evidence="1">Uncharacterized protein</fullName>
    </submittedName>
</protein>
<keyword evidence="2" id="KW-1185">Reference proteome</keyword>
<proteinExistence type="predicted"/>
<comment type="caution">
    <text evidence="1">The sequence shown here is derived from an EMBL/GenBank/DDBJ whole genome shotgun (WGS) entry which is preliminary data.</text>
</comment>
<dbReference type="Proteomes" id="UP000708208">
    <property type="component" value="Unassembled WGS sequence"/>
</dbReference>
<evidence type="ECO:0000313" key="1">
    <source>
        <dbReference type="EMBL" id="CAG7816489.1"/>
    </source>
</evidence>
<evidence type="ECO:0000313" key="2">
    <source>
        <dbReference type="Proteomes" id="UP000708208"/>
    </source>
</evidence>
<organism evidence="1 2">
    <name type="scientific">Allacma fusca</name>
    <dbReference type="NCBI Taxonomy" id="39272"/>
    <lineage>
        <taxon>Eukaryota</taxon>
        <taxon>Metazoa</taxon>
        <taxon>Ecdysozoa</taxon>
        <taxon>Arthropoda</taxon>
        <taxon>Hexapoda</taxon>
        <taxon>Collembola</taxon>
        <taxon>Symphypleona</taxon>
        <taxon>Sminthuridae</taxon>
        <taxon>Allacma</taxon>
    </lineage>
</organism>
<name>A0A8J2KNR5_9HEXA</name>
<dbReference type="AlphaFoldDB" id="A0A8J2KNR5"/>